<gene>
    <name evidence="2" type="ORF">I5776_19055</name>
</gene>
<reference evidence="2 3" key="1">
    <citation type="submission" date="2020-11" db="EMBL/GenBank/DDBJ databases">
        <title>Taxonomic evaluation of the Bacillus sporothermodurans group of bacteria based on whole genome sequences.</title>
        <authorList>
            <person name="Fiedler G."/>
            <person name="Herbstmann A.-D."/>
            <person name="Doll E."/>
            <person name="Wenning M."/>
            <person name="Brinks E."/>
            <person name="Kabisch J."/>
            <person name="Breitenwieser F."/>
            <person name="Lappann M."/>
            <person name="Boehnlein C."/>
            <person name="Franz C."/>
        </authorList>
    </citation>
    <scope>NUCLEOTIDE SEQUENCE [LARGE SCALE GENOMIC DNA]</scope>
    <source>
        <strain evidence="2 3">JCM 19841</strain>
    </source>
</reference>
<protein>
    <submittedName>
        <fullName evidence="2">Uncharacterized protein</fullName>
    </submittedName>
</protein>
<feature type="coiled-coil region" evidence="1">
    <location>
        <begin position="132"/>
        <end position="159"/>
    </location>
</feature>
<sequence length="242" mass="27328">MGTSTGYDAPTTPQWGDLKSDITRLARDGKPTSEQSREIIRKYINSNGGSRNISQGKGIVSSNSAQRTASKLSRFLSDVKQYGFEEAVHRLHINSYKGMDVLEFTLTLTDFLSESATSLDDADSRNALSRLMEELFDDATNVEELNSMLEQKIDEFEIEGILMKFFSYYLYEQFCRVFYERLVTRVGDIKAESFLSGIFEYITSEVQLMNSEESLTLTDWGSADLNGICSDILHRTLTIYGG</sequence>
<dbReference type="RefSeq" id="WP_202778090.1">
    <property type="nucleotide sequence ID" value="NZ_CP065425.1"/>
</dbReference>
<dbReference type="Proteomes" id="UP000595691">
    <property type="component" value="Chromosome"/>
</dbReference>
<organism evidence="2 3">
    <name type="scientific">Heyndrickxia vini</name>
    <dbReference type="NCBI Taxonomy" id="1476025"/>
    <lineage>
        <taxon>Bacteria</taxon>
        <taxon>Bacillati</taxon>
        <taxon>Bacillota</taxon>
        <taxon>Bacilli</taxon>
        <taxon>Bacillales</taxon>
        <taxon>Bacillaceae</taxon>
        <taxon>Heyndrickxia</taxon>
    </lineage>
</organism>
<evidence type="ECO:0000313" key="2">
    <source>
        <dbReference type="EMBL" id="QQZ09058.1"/>
    </source>
</evidence>
<keyword evidence="1" id="KW-0175">Coiled coil</keyword>
<evidence type="ECO:0000256" key="1">
    <source>
        <dbReference type="SAM" id="Coils"/>
    </source>
</evidence>
<proteinExistence type="predicted"/>
<keyword evidence="3" id="KW-1185">Reference proteome</keyword>
<dbReference type="EMBL" id="CP065425">
    <property type="protein sequence ID" value="QQZ09058.1"/>
    <property type="molecule type" value="Genomic_DNA"/>
</dbReference>
<name>A0ABX7E169_9BACI</name>
<accession>A0ABX7E169</accession>
<evidence type="ECO:0000313" key="3">
    <source>
        <dbReference type="Proteomes" id="UP000595691"/>
    </source>
</evidence>